<evidence type="ECO:0000256" key="6">
    <source>
        <dbReference type="ARBA" id="ARBA00023049"/>
    </source>
</evidence>
<evidence type="ECO:0000259" key="8">
    <source>
        <dbReference type="Pfam" id="PF01431"/>
    </source>
</evidence>
<feature type="domain" description="Peptidase M13 N-terminal" evidence="9">
    <location>
        <begin position="74"/>
        <end position="461"/>
    </location>
</feature>
<dbReference type="InterPro" id="IPR008753">
    <property type="entry name" value="Peptidase_M13_N"/>
</dbReference>
<dbReference type="InterPro" id="IPR042089">
    <property type="entry name" value="Peptidase_M13_dom_2"/>
</dbReference>
<dbReference type="InterPro" id="IPR018497">
    <property type="entry name" value="Peptidase_M13_C"/>
</dbReference>
<dbReference type="Gene3D" id="1.10.1380.10">
    <property type="entry name" value="Neutral endopeptidase , domain2"/>
    <property type="match status" value="1"/>
</dbReference>
<feature type="compositionally biased region" description="Basic residues" evidence="7">
    <location>
        <begin position="1"/>
        <end position="20"/>
    </location>
</feature>
<dbReference type="GO" id="GO:0046872">
    <property type="term" value="F:metal ion binding"/>
    <property type="evidence" value="ECO:0007669"/>
    <property type="project" value="UniProtKB-KW"/>
</dbReference>
<dbReference type="AlphaFoldDB" id="A0A6C0DUQ1"/>
<organism evidence="10">
    <name type="scientific">viral metagenome</name>
    <dbReference type="NCBI Taxonomy" id="1070528"/>
    <lineage>
        <taxon>unclassified sequences</taxon>
        <taxon>metagenomes</taxon>
        <taxon>organismal metagenomes</taxon>
    </lineage>
</organism>
<sequence>MTKSVKKHGNKKNNTKKNKKEKSQALVCRSSYTPFEVEYGKTLPKDTYSKSGKKIIKNFLKQLSYEYDQSKITPQNDFYTFVNYRWLTDKEPDSVVLDKRQKYITQVDDFRIVQDKVYYQLYDIMKDYCSKNHSKLATCIKNFYTSAMRLNPIPSSKKYINTYIEYVDEMRKDEKNIWKLLGHINRNEQFSHGCPFVWSVSPDDKNTKFYRSYITPQVFALVDLSVYYDDGKDVAYKAKYRKNYVDYCKLLFDTALGKGHGLDPKAPFEVQQELFNAFCNEVKNDEGSYHLVSAEDALKKYKFDWYALSKEIGYEHTPSHFVTSSLNYLKCGTDLVLKNWTSEKWRTYWIYIYVREIVRCTETWLPKTYSFYAGRERGQENLAPPEIRAALYTSLPFNTFLTNEYVDKYQDDAQIQFFEGMSRDLLEVFKRIVKRNTWLEPKTKKYALEKLEKVSITIGSPKKLQPDPLLDYKPNEFIGNIDKIKEWRLKRFISLEGKSIIDIPMVDWTQFPIKFSGEQAYIVNASYTPSKNGIYVNLGYIQPPFIDLENRGIEYNLAHLGFTLGHEMSHSLDDWGSQYDANGNLNDWWTPGDKKKFKEIQKDVIQQYHDWAKRDGIDFDAAIGVGEDLADISGLAICDEYLRDFQTKNKDIAAIRAISYDAFYTYFAYQQRQKVTKKALAAQLKTNPHPLDKYRTNVPLSRSEIFRARYNIKPKDGMYWHNTNTIW</sequence>
<dbReference type="Gene3D" id="3.40.390.10">
    <property type="entry name" value="Collagenase (Catalytic Domain)"/>
    <property type="match status" value="1"/>
</dbReference>
<evidence type="ECO:0000256" key="7">
    <source>
        <dbReference type="SAM" id="MobiDB-lite"/>
    </source>
</evidence>
<keyword evidence="3" id="KW-0479">Metal-binding</keyword>
<dbReference type="PROSITE" id="PS51885">
    <property type="entry name" value="NEPRILYSIN"/>
    <property type="match status" value="1"/>
</dbReference>
<dbReference type="EMBL" id="MN739669">
    <property type="protein sequence ID" value="QHT19749.1"/>
    <property type="molecule type" value="Genomic_DNA"/>
</dbReference>
<evidence type="ECO:0000313" key="10">
    <source>
        <dbReference type="EMBL" id="QHT19749.1"/>
    </source>
</evidence>
<dbReference type="GO" id="GO:0016485">
    <property type="term" value="P:protein processing"/>
    <property type="evidence" value="ECO:0007669"/>
    <property type="project" value="TreeGrafter"/>
</dbReference>
<dbReference type="InterPro" id="IPR024079">
    <property type="entry name" value="MetalloPept_cat_dom_sf"/>
</dbReference>
<dbReference type="PANTHER" id="PTHR11733">
    <property type="entry name" value="ZINC METALLOPROTEASE FAMILY M13 NEPRILYSIN-RELATED"/>
    <property type="match status" value="1"/>
</dbReference>
<dbReference type="Pfam" id="PF01431">
    <property type="entry name" value="Peptidase_M13"/>
    <property type="match status" value="1"/>
</dbReference>
<proteinExistence type="predicted"/>
<evidence type="ECO:0000256" key="5">
    <source>
        <dbReference type="ARBA" id="ARBA00022833"/>
    </source>
</evidence>
<protein>
    <recommendedName>
        <fullName evidence="11">Peptidase M13 C-terminal domain-containing protein</fullName>
    </recommendedName>
</protein>
<feature type="domain" description="Peptidase M13 C-terminal" evidence="8">
    <location>
        <begin position="524"/>
        <end position="724"/>
    </location>
</feature>
<evidence type="ECO:0000256" key="3">
    <source>
        <dbReference type="ARBA" id="ARBA00022723"/>
    </source>
</evidence>
<reference evidence="10" key="1">
    <citation type="journal article" date="2020" name="Nature">
        <title>Giant virus diversity and host interactions through global metagenomics.</title>
        <authorList>
            <person name="Schulz F."/>
            <person name="Roux S."/>
            <person name="Paez-Espino D."/>
            <person name="Jungbluth S."/>
            <person name="Walsh D.A."/>
            <person name="Denef V.J."/>
            <person name="McMahon K.D."/>
            <person name="Konstantinidis K.T."/>
            <person name="Eloe-Fadrosh E.A."/>
            <person name="Kyrpides N.C."/>
            <person name="Woyke T."/>
        </authorList>
    </citation>
    <scope>NUCLEOTIDE SEQUENCE</scope>
    <source>
        <strain evidence="10">GVMAG-M-3300023174-5</strain>
    </source>
</reference>
<dbReference type="GO" id="GO:0004222">
    <property type="term" value="F:metalloendopeptidase activity"/>
    <property type="evidence" value="ECO:0007669"/>
    <property type="project" value="InterPro"/>
</dbReference>
<keyword evidence="5" id="KW-0862">Zinc</keyword>
<name>A0A6C0DUQ1_9ZZZZ</name>
<dbReference type="Pfam" id="PF05649">
    <property type="entry name" value="Peptidase_M13_N"/>
    <property type="match status" value="1"/>
</dbReference>
<dbReference type="PANTHER" id="PTHR11733:SF241">
    <property type="entry name" value="GH26575P-RELATED"/>
    <property type="match status" value="1"/>
</dbReference>
<keyword evidence="4" id="KW-0378">Hydrolase</keyword>
<dbReference type="InterPro" id="IPR000718">
    <property type="entry name" value="Peptidase_M13"/>
</dbReference>
<dbReference type="GO" id="GO:0005886">
    <property type="term" value="C:plasma membrane"/>
    <property type="evidence" value="ECO:0007669"/>
    <property type="project" value="TreeGrafter"/>
</dbReference>
<dbReference type="CDD" id="cd08662">
    <property type="entry name" value="M13"/>
    <property type="match status" value="1"/>
</dbReference>
<dbReference type="SUPFAM" id="SSF55486">
    <property type="entry name" value="Metalloproteases ('zincins'), catalytic domain"/>
    <property type="match status" value="1"/>
</dbReference>
<keyword evidence="2" id="KW-0645">Protease</keyword>
<evidence type="ECO:0008006" key="11">
    <source>
        <dbReference type="Google" id="ProtNLM"/>
    </source>
</evidence>
<evidence type="ECO:0000256" key="4">
    <source>
        <dbReference type="ARBA" id="ARBA00022801"/>
    </source>
</evidence>
<comment type="cofactor">
    <cofactor evidence="1">
        <name>Zn(2+)</name>
        <dbReference type="ChEBI" id="CHEBI:29105"/>
    </cofactor>
</comment>
<accession>A0A6C0DUQ1</accession>
<evidence type="ECO:0000256" key="1">
    <source>
        <dbReference type="ARBA" id="ARBA00001947"/>
    </source>
</evidence>
<keyword evidence="6" id="KW-0482">Metalloprotease</keyword>
<evidence type="ECO:0000259" key="9">
    <source>
        <dbReference type="Pfam" id="PF05649"/>
    </source>
</evidence>
<feature type="region of interest" description="Disordered" evidence="7">
    <location>
        <begin position="1"/>
        <end position="24"/>
    </location>
</feature>
<evidence type="ECO:0000256" key="2">
    <source>
        <dbReference type="ARBA" id="ARBA00022670"/>
    </source>
</evidence>